<evidence type="ECO:0000313" key="1">
    <source>
        <dbReference type="EMBL" id="CDW46533.1"/>
    </source>
</evidence>
<dbReference type="AlphaFoldDB" id="A0A0K2V7L3"/>
<sequence>KTLQSRRFPSAKINSSIRRRRSISAFETRSSPISFSLVASKEKSVEENLLDQH</sequence>
<accession>A0A0K2V7L3</accession>
<feature type="non-terminal residue" evidence="1">
    <location>
        <position position="1"/>
    </location>
</feature>
<dbReference type="EMBL" id="HACA01029172">
    <property type="protein sequence ID" value="CDW46533.1"/>
    <property type="molecule type" value="Transcribed_RNA"/>
</dbReference>
<organism evidence="1">
    <name type="scientific">Lepeophtheirus salmonis</name>
    <name type="common">Salmon louse</name>
    <name type="synonym">Caligus salmonis</name>
    <dbReference type="NCBI Taxonomy" id="72036"/>
    <lineage>
        <taxon>Eukaryota</taxon>
        <taxon>Metazoa</taxon>
        <taxon>Ecdysozoa</taxon>
        <taxon>Arthropoda</taxon>
        <taxon>Crustacea</taxon>
        <taxon>Multicrustacea</taxon>
        <taxon>Hexanauplia</taxon>
        <taxon>Copepoda</taxon>
        <taxon>Siphonostomatoida</taxon>
        <taxon>Caligidae</taxon>
        <taxon>Lepeophtheirus</taxon>
    </lineage>
</organism>
<proteinExistence type="predicted"/>
<reference evidence="1" key="1">
    <citation type="submission" date="2014-05" db="EMBL/GenBank/DDBJ databases">
        <authorList>
            <person name="Chronopoulou M."/>
        </authorList>
    </citation>
    <scope>NUCLEOTIDE SEQUENCE</scope>
    <source>
        <tissue evidence="1">Whole organism</tissue>
    </source>
</reference>
<name>A0A0K2V7L3_LEPSM</name>
<protein>
    <submittedName>
        <fullName evidence="1">Uncharacterized protein</fullName>
    </submittedName>
</protein>